<dbReference type="Pfam" id="PF00652">
    <property type="entry name" value="Ricin_B_lectin"/>
    <property type="match status" value="1"/>
</dbReference>
<dbReference type="Gene3D" id="2.80.10.50">
    <property type="match status" value="1"/>
</dbReference>
<dbReference type="SMART" id="SM00458">
    <property type="entry name" value="RICIN"/>
    <property type="match status" value="1"/>
</dbReference>
<name>A0ABS1MLP2_9ACTN</name>
<evidence type="ECO:0000313" key="3">
    <source>
        <dbReference type="EMBL" id="MBL1087854.1"/>
    </source>
</evidence>
<accession>A0ABS1MLP2</accession>
<keyword evidence="1" id="KW-0732">Signal</keyword>
<dbReference type="CDD" id="cd00161">
    <property type="entry name" value="beta-trefoil_Ricin-like"/>
    <property type="match status" value="1"/>
</dbReference>
<feature type="domain" description="Ricin B lectin" evidence="2">
    <location>
        <begin position="52"/>
        <end position="176"/>
    </location>
</feature>
<dbReference type="SUPFAM" id="SSF50370">
    <property type="entry name" value="Ricin B-like lectins"/>
    <property type="match status" value="1"/>
</dbReference>
<evidence type="ECO:0000313" key="4">
    <source>
        <dbReference type="Proteomes" id="UP000629371"/>
    </source>
</evidence>
<proteinExistence type="predicted"/>
<comment type="caution">
    <text evidence="3">The sequence shown here is derived from an EMBL/GenBank/DDBJ whole genome shotgun (WGS) entry which is preliminary data.</text>
</comment>
<feature type="chain" id="PRO_5047486206" evidence="1">
    <location>
        <begin position="42"/>
        <end position="178"/>
    </location>
</feature>
<keyword evidence="4" id="KW-1185">Reference proteome</keyword>
<dbReference type="PROSITE" id="PS50231">
    <property type="entry name" value="RICIN_B_LECTIN"/>
    <property type="match status" value="1"/>
</dbReference>
<evidence type="ECO:0000259" key="2">
    <source>
        <dbReference type="SMART" id="SM00458"/>
    </source>
</evidence>
<dbReference type="Proteomes" id="UP000629371">
    <property type="component" value="Unassembled WGS sequence"/>
</dbReference>
<organism evidence="3 4">
    <name type="scientific">Streptomyces siderophoricus</name>
    <dbReference type="NCBI Taxonomy" id="2802281"/>
    <lineage>
        <taxon>Bacteria</taxon>
        <taxon>Bacillati</taxon>
        <taxon>Actinomycetota</taxon>
        <taxon>Actinomycetes</taxon>
        <taxon>Kitasatosporales</taxon>
        <taxon>Streptomycetaceae</taxon>
        <taxon>Streptomyces</taxon>
    </lineage>
</organism>
<dbReference type="EMBL" id="JAERRI010000001">
    <property type="protein sequence ID" value="MBL1087854.1"/>
    <property type="molecule type" value="Genomic_DNA"/>
</dbReference>
<dbReference type="RefSeq" id="WP_201801105.1">
    <property type="nucleotide sequence ID" value="NZ_JAERRI010000001.1"/>
</dbReference>
<protein>
    <submittedName>
        <fullName evidence="3">RICIN domain-containing protein</fullName>
    </submittedName>
</protein>
<gene>
    <name evidence="3" type="ORF">JK360_00335</name>
</gene>
<sequence length="178" mass="18942">MTRTASPGQEEPVASRKAIAAVLSASALLSVGLLSTGSAQAATVPTIRPDVRYTFQNVGSDRNLDAFGNDTLKSWTPDISGTQDFYLKSGRFQGYQLESAIHPGRCVTAKAIGQQIALEDCNSGIQAQYWDYANRDEGSALISRKFARGCIADAGNRSAVALAPCTGSDDQRWIPLIG</sequence>
<dbReference type="InterPro" id="IPR000772">
    <property type="entry name" value="Ricin_B_lectin"/>
</dbReference>
<dbReference type="InterPro" id="IPR035992">
    <property type="entry name" value="Ricin_B-like_lectins"/>
</dbReference>
<feature type="signal peptide" evidence="1">
    <location>
        <begin position="1"/>
        <end position="41"/>
    </location>
</feature>
<evidence type="ECO:0000256" key="1">
    <source>
        <dbReference type="SAM" id="SignalP"/>
    </source>
</evidence>
<reference evidence="3 4" key="1">
    <citation type="submission" date="2021-01" db="EMBL/GenBank/DDBJ databases">
        <title>WGS of actinomycetes isolated from Thailand.</title>
        <authorList>
            <person name="Thawai C."/>
        </authorList>
    </citation>
    <scope>NUCLEOTIDE SEQUENCE [LARGE SCALE GENOMIC DNA]</scope>
    <source>
        <strain evidence="3 4">CH9-7</strain>
    </source>
</reference>